<dbReference type="Proteomes" id="UP001642405">
    <property type="component" value="Unassembled WGS sequence"/>
</dbReference>
<dbReference type="CDD" id="cd05233">
    <property type="entry name" value="SDR_c"/>
    <property type="match status" value="1"/>
</dbReference>
<evidence type="ECO:0000313" key="5">
    <source>
        <dbReference type="Proteomes" id="UP001642405"/>
    </source>
</evidence>
<dbReference type="PANTHER" id="PTHR42760">
    <property type="entry name" value="SHORT-CHAIN DEHYDROGENASES/REDUCTASES FAMILY MEMBER"/>
    <property type="match status" value="1"/>
</dbReference>
<dbReference type="InterPro" id="IPR020904">
    <property type="entry name" value="Sc_DH/Rdtase_CS"/>
</dbReference>
<dbReference type="SUPFAM" id="SSF51735">
    <property type="entry name" value="NAD(P)-binding Rossmann-fold domains"/>
    <property type="match status" value="1"/>
</dbReference>
<organism evidence="4 5">
    <name type="scientific">Sporothrix curviconia</name>
    <dbReference type="NCBI Taxonomy" id="1260050"/>
    <lineage>
        <taxon>Eukaryota</taxon>
        <taxon>Fungi</taxon>
        <taxon>Dikarya</taxon>
        <taxon>Ascomycota</taxon>
        <taxon>Pezizomycotina</taxon>
        <taxon>Sordariomycetes</taxon>
        <taxon>Sordariomycetidae</taxon>
        <taxon>Ophiostomatales</taxon>
        <taxon>Ophiostomataceae</taxon>
        <taxon>Sporothrix</taxon>
    </lineage>
</organism>
<dbReference type="Pfam" id="PF00106">
    <property type="entry name" value="adh_short"/>
    <property type="match status" value="1"/>
</dbReference>
<dbReference type="Gene3D" id="3.40.50.720">
    <property type="entry name" value="NAD(P)-binding Rossmann-like Domain"/>
    <property type="match status" value="1"/>
</dbReference>
<accession>A0ABP0BED5</accession>
<evidence type="ECO:0000313" key="4">
    <source>
        <dbReference type="EMBL" id="CAK7217871.1"/>
    </source>
</evidence>
<comment type="similarity">
    <text evidence="1 3">Belongs to the short-chain dehydrogenases/reductases (SDR) family.</text>
</comment>
<evidence type="ECO:0000256" key="2">
    <source>
        <dbReference type="ARBA" id="ARBA00022857"/>
    </source>
</evidence>
<keyword evidence="5" id="KW-1185">Reference proteome</keyword>
<sequence>MSEPQMPVFLGAMTTLTIIPDPKHLLSPCLRLSSRASSSTKLAEELAAELRQKHGVEIVLTQADVAQEAAVKQVAADFAKFAAGRPLHILVNNAGVGGDYLLKDVPVAEFHRIYSVNVLAPILVTQALLPYLPHDRSGRIVNISSVASSMGFATHTLYGGTKAALEAMTRTWARELSERATVNAGDMYFAAGQAFWDQMQPFQANCPLSAVREGVDDAKLVKMANENMNGRRPAYFSEVAGVVGMLCGPDSAWTTGSVISANGGFKFQT</sequence>
<dbReference type="InterPro" id="IPR036291">
    <property type="entry name" value="NAD(P)-bd_dom_sf"/>
</dbReference>
<dbReference type="EMBL" id="CAWUHB010000014">
    <property type="protein sequence ID" value="CAK7217871.1"/>
    <property type="molecule type" value="Genomic_DNA"/>
</dbReference>
<dbReference type="PRINTS" id="PR00080">
    <property type="entry name" value="SDRFAMILY"/>
</dbReference>
<dbReference type="PANTHER" id="PTHR42760:SF111">
    <property type="entry name" value="3-OXOACYL-(ACYL-CARRIER-PROTEIN) REDUCTASE (AFU_ORTHOLOGUE AFUA_1G10100)"/>
    <property type="match status" value="1"/>
</dbReference>
<proteinExistence type="inferred from homology"/>
<keyword evidence="2" id="KW-0521">NADP</keyword>
<dbReference type="PROSITE" id="PS00061">
    <property type="entry name" value="ADH_SHORT"/>
    <property type="match status" value="1"/>
</dbReference>
<name>A0ABP0BED5_9PEZI</name>
<comment type="caution">
    <text evidence="4">The sequence shown here is derived from an EMBL/GenBank/DDBJ whole genome shotgun (WGS) entry which is preliminary data.</text>
</comment>
<dbReference type="PRINTS" id="PR00081">
    <property type="entry name" value="GDHRDH"/>
</dbReference>
<evidence type="ECO:0000256" key="3">
    <source>
        <dbReference type="RuleBase" id="RU000363"/>
    </source>
</evidence>
<dbReference type="InterPro" id="IPR002347">
    <property type="entry name" value="SDR_fam"/>
</dbReference>
<evidence type="ECO:0000256" key="1">
    <source>
        <dbReference type="ARBA" id="ARBA00006484"/>
    </source>
</evidence>
<protein>
    <submittedName>
        <fullName evidence="4">Uncharacterized protein</fullName>
    </submittedName>
</protein>
<reference evidence="4 5" key="1">
    <citation type="submission" date="2024-01" db="EMBL/GenBank/DDBJ databases">
        <authorList>
            <person name="Allen C."/>
            <person name="Tagirdzhanova G."/>
        </authorList>
    </citation>
    <scope>NUCLEOTIDE SEQUENCE [LARGE SCALE GENOMIC DNA]</scope>
</reference>
<gene>
    <name evidence="4" type="ORF">SCUCBS95973_003294</name>
</gene>